<sequence>MATEQPVTLKKKLPFKRTVARKDLFRHSEEVFATVLREKEEEALREESTLEKHHSKRRKVSVDRSPKSDSPARSSNESILRNRSITLDESDDDLIIDVKGKGKEVNRPSKSPLPRRPARERTASRTTTPSLPVAVTTIDDDDDDVIPVPNSGRRRTSSSRSVTPGRRQNKAARDRYAENNSPFGTPNLAPKTEPRNANPDSDIEEIPPLEAPEPDEFSEWIVKAQELQEKARQSAIVVCFLTSRLDGSFPVVAKRRLNQGVALLLEVWAETQRKRGIIVPEEVESSLFLTWKGNKIYRQSTLASLGVQVDAQGRLKSGGGGGEGYMKGGIHLEVWTEQVYRQWQEDRERERALKLGVLDGDKPDGAIKAEREADDEPVVVKQKKGIKVVLKAKDREPLKLSAKEDSSVVTLIGAFRTQRGIGPEWDVAIYFDGERLEEDSLVKDADVDLGDINQFEVHIKKRGR</sequence>
<dbReference type="InterPro" id="IPR029071">
    <property type="entry name" value="Ubiquitin-like_domsf"/>
</dbReference>
<evidence type="ECO:0000313" key="4">
    <source>
        <dbReference type="Proteomes" id="UP001302812"/>
    </source>
</evidence>
<dbReference type="Gene3D" id="3.10.20.90">
    <property type="entry name" value="Phosphatidylinositol 3-kinase Catalytic Subunit, Chain A, domain 1"/>
    <property type="match status" value="1"/>
</dbReference>
<gene>
    <name evidence="3" type="ORF">N656DRAFT_105428</name>
</gene>
<dbReference type="GeneID" id="89932615"/>
<reference evidence="3" key="2">
    <citation type="submission" date="2023-05" db="EMBL/GenBank/DDBJ databases">
        <authorList>
            <consortium name="Lawrence Berkeley National Laboratory"/>
            <person name="Steindorff A."/>
            <person name="Hensen N."/>
            <person name="Bonometti L."/>
            <person name="Westerberg I."/>
            <person name="Brannstrom I.O."/>
            <person name="Guillou S."/>
            <person name="Cros-Aarteil S."/>
            <person name="Calhoun S."/>
            <person name="Haridas S."/>
            <person name="Kuo A."/>
            <person name="Mondo S."/>
            <person name="Pangilinan J."/>
            <person name="Riley R."/>
            <person name="Labutti K."/>
            <person name="Andreopoulos B."/>
            <person name="Lipzen A."/>
            <person name="Chen C."/>
            <person name="Yanf M."/>
            <person name="Daum C."/>
            <person name="Ng V."/>
            <person name="Clum A."/>
            <person name="Ohm R."/>
            <person name="Martin F."/>
            <person name="Silar P."/>
            <person name="Natvig D."/>
            <person name="Lalanne C."/>
            <person name="Gautier V."/>
            <person name="Ament-Velasquez S.L."/>
            <person name="Kruys A."/>
            <person name="Hutchinson M.I."/>
            <person name="Powell A.J."/>
            <person name="Barry K."/>
            <person name="Miller A.N."/>
            <person name="Grigoriev I.V."/>
            <person name="Debuchy R."/>
            <person name="Gladieux P."/>
            <person name="Thoren M.H."/>
            <person name="Johannesson H."/>
        </authorList>
    </citation>
    <scope>NUCLEOTIDE SEQUENCE</scope>
    <source>
        <strain evidence="3">CBS 508.74</strain>
    </source>
</reference>
<feature type="compositionally biased region" description="Polar residues" evidence="1">
    <location>
        <begin position="71"/>
        <end position="87"/>
    </location>
</feature>
<feature type="compositionally biased region" description="Basic and acidic residues" evidence="1">
    <location>
        <begin position="96"/>
        <end position="107"/>
    </location>
</feature>
<dbReference type="SUPFAM" id="SSF54236">
    <property type="entry name" value="Ubiquitin-like"/>
    <property type="match status" value="1"/>
</dbReference>
<feature type="region of interest" description="Disordered" evidence="1">
    <location>
        <begin position="39"/>
        <end position="211"/>
    </location>
</feature>
<feature type="compositionally biased region" description="Basic and acidic residues" evidence="1">
    <location>
        <begin position="39"/>
        <end position="52"/>
    </location>
</feature>
<protein>
    <recommendedName>
        <fullName evidence="2">Rad60/SUMO-like domain-containing protein</fullName>
    </recommendedName>
</protein>
<dbReference type="RefSeq" id="XP_064669632.1">
    <property type="nucleotide sequence ID" value="XM_064808492.1"/>
</dbReference>
<dbReference type="AlphaFoldDB" id="A0AAN6TCU9"/>
<comment type="caution">
    <text evidence="3">The sequence shown here is derived from an EMBL/GenBank/DDBJ whole genome shotgun (WGS) entry which is preliminary data.</text>
</comment>
<accession>A0AAN6TCU9</accession>
<name>A0AAN6TCU9_9PEZI</name>
<reference evidence="3" key="1">
    <citation type="journal article" date="2023" name="Mol. Phylogenet. Evol.">
        <title>Genome-scale phylogeny and comparative genomics of the fungal order Sordariales.</title>
        <authorList>
            <person name="Hensen N."/>
            <person name="Bonometti L."/>
            <person name="Westerberg I."/>
            <person name="Brannstrom I.O."/>
            <person name="Guillou S."/>
            <person name="Cros-Aarteil S."/>
            <person name="Calhoun S."/>
            <person name="Haridas S."/>
            <person name="Kuo A."/>
            <person name="Mondo S."/>
            <person name="Pangilinan J."/>
            <person name="Riley R."/>
            <person name="LaButti K."/>
            <person name="Andreopoulos B."/>
            <person name="Lipzen A."/>
            <person name="Chen C."/>
            <person name="Yan M."/>
            <person name="Daum C."/>
            <person name="Ng V."/>
            <person name="Clum A."/>
            <person name="Steindorff A."/>
            <person name="Ohm R.A."/>
            <person name="Martin F."/>
            <person name="Silar P."/>
            <person name="Natvig D.O."/>
            <person name="Lalanne C."/>
            <person name="Gautier V."/>
            <person name="Ament-Velasquez S.L."/>
            <person name="Kruys A."/>
            <person name="Hutchinson M.I."/>
            <person name="Powell A.J."/>
            <person name="Barry K."/>
            <person name="Miller A.N."/>
            <person name="Grigoriev I.V."/>
            <person name="Debuchy R."/>
            <person name="Gladieux P."/>
            <person name="Hiltunen Thoren M."/>
            <person name="Johannesson H."/>
        </authorList>
    </citation>
    <scope>NUCLEOTIDE SEQUENCE</scope>
    <source>
        <strain evidence="3">CBS 508.74</strain>
    </source>
</reference>
<dbReference type="Pfam" id="PF11976">
    <property type="entry name" value="Rad60-SLD"/>
    <property type="match status" value="1"/>
</dbReference>
<feature type="domain" description="Rad60/SUMO-like" evidence="2">
    <location>
        <begin position="386"/>
        <end position="452"/>
    </location>
</feature>
<dbReference type="Proteomes" id="UP001302812">
    <property type="component" value="Unassembled WGS sequence"/>
</dbReference>
<dbReference type="InterPro" id="IPR022617">
    <property type="entry name" value="Rad60/SUMO-like_dom"/>
</dbReference>
<evidence type="ECO:0000256" key="1">
    <source>
        <dbReference type="SAM" id="MobiDB-lite"/>
    </source>
</evidence>
<keyword evidence="4" id="KW-1185">Reference proteome</keyword>
<proteinExistence type="predicted"/>
<organism evidence="3 4">
    <name type="scientific">Canariomyces notabilis</name>
    <dbReference type="NCBI Taxonomy" id="2074819"/>
    <lineage>
        <taxon>Eukaryota</taxon>
        <taxon>Fungi</taxon>
        <taxon>Dikarya</taxon>
        <taxon>Ascomycota</taxon>
        <taxon>Pezizomycotina</taxon>
        <taxon>Sordariomycetes</taxon>
        <taxon>Sordariomycetidae</taxon>
        <taxon>Sordariales</taxon>
        <taxon>Chaetomiaceae</taxon>
        <taxon>Canariomyces</taxon>
    </lineage>
</organism>
<evidence type="ECO:0000259" key="2">
    <source>
        <dbReference type="Pfam" id="PF11976"/>
    </source>
</evidence>
<feature type="compositionally biased region" description="Acidic residues" evidence="1">
    <location>
        <begin position="201"/>
        <end position="211"/>
    </location>
</feature>
<evidence type="ECO:0000313" key="3">
    <source>
        <dbReference type="EMBL" id="KAK4112062.1"/>
    </source>
</evidence>
<dbReference type="EMBL" id="MU853343">
    <property type="protein sequence ID" value="KAK4112062.1"/>
    <property type="molecule type" value="Genomic_DNA"/>
</dbReference>